<protein>
    <submittedName>
        <fullName evidence="2">Uncharacterized protein</fullName>
    </submittedName>
</protein>
<evidence type="ECO:0000256" key="1">
    <source>
        <dbReference type="SAM" id="MobiDB-lite"/>
    </source>
</evidence>
<proteinExistence type="predicted"/>
<name>A0A9Q8P517_PASFU</name>
<dbReference type="PANTHER" id="PTHR38489">
    <property type="entry name" value="HISTONE CHAPERONE DOMAIN-CONTAINING PROTEIN"/>
    <property type="match status" value="1"/>
</dbReference>
<feature type="compositionally biased region" description="Basic residues" evidence="1">
    <location>
        <begin position="16"/>
        <end position="25"/>
    </location>
</feature>
<organism evidence="2 3">
    <name type="scientific">Passalora fulva</name>
    <name type="common">Tomato leaf mold</name>
    <name type="synonym">Cladosporium fulvum</name>
    <dbReference type="NCBI Taxonomy" id="5499"/>
    <lineage>
        <taxon>Eukaryota</taxon>
        <taxon>Fungi</taxon>
        <taxon>Dikarya</taxon>
        <taxon>Ascomycota</taxon>
        <taxon>Pezizomycotina</taxon>
        <taxon>Dothideomycetes</taxon>
        <taxon>Dothideomycetidae</taxon>
        <taxon>Mycosphaerellales</taxon>
        <taxon>Mycosphaerellaceae</taxon>
        <taxon>Fulvia</taxon>
    </lineage>
</organism>
<dbReference type="AlphaFoldDB" id="A0A9Q8P517"/>
<feature type="compositionally biased region" description="Acidic residues" evidence="1">
    <location>
        <begin position="84"/>
        <end position="103"/>
    </location>
</feature>
<dbReference type="RefSeq" id="XP_047757792.1">
    <property type="nucleotide sequence ID" value="XM_047902349.1"/>
</dbReference>
<feature type="compositionally biased region" description="Low complexity" evidence="1">
    <location>
        <begin position="73"/>
        <end position="83"/>
    </location>
</feature>
<feature type="compositionally biased region" description="Polar residues" evidence="1">
    <location>
        <begin position="27"/>
        <end position="51"/>
    </location>
</feature>
<dbReference type="EMBL" id="CP090164">
    <property type="protein sequence ID" value="UJO13426.1"/>
    <property type="molecule type" value="Genomic_DNA"/>
</dbReference>
<dbReference type="KEGG" id="ffu:CLAFUR5_03201"/>
<dbReference type="InterPro" id="IPR027921">
    <property type="entry name" value="NOPCHAP1"/>
</dbReference>
<dbReference type="PANTHER" id="PTHR38489:SF1">
    <property type="entry name" value="HISTONE CHAPERONE DOMAIN-CONTAINING PROTEIN"/>
    <property type="match status" value="1"/>
</dbReference>
<feature type="compositionally biased region" description="Acidic residues" evidence="1">
    <location>
        <begin position="181"/>
        <end position="191"/>
    </location>
</feature>
<dbReference type="OrthoDB" id="1112980at2759"/>
<keyword evidence="3" id="KW-1185">Reference proteome</keyword>
<feature type="region of interest" description="Disordered" evidence="1">
    <location>
        <begin position="174"/>
        <end position="221"/>
    </location>
</feature>
<dbReference type="Pfam" id="PF15370">
    <property type="entry name" value="NOPCHAP1"/>
    <property type="match status" value="1"/>
</dbReference>
<dbReference type="GeneID" id="71983079"/>
<feature type="compositionally biased region" description="Basic and acidic residues" evidence="1">
    <location>
        <begin position="207"/>
        <end position="221"/>
    </location>
</feature>
<dbReference type="OMA" id="QKPRIHR"/>
<reference evidence="2" key="1">
    <citation type="submission" date="2021-12" db="EMBL/GenBank/DDBJ databases">
        <authorList>
            <person name="Zaccaron A."/>
            <person name="Stergiopoulos I."/>
        </authorList>
    </citation>
    <scope>NUCLEOTIDE SEQUENCE</scope>
    <source>
        <strain evidence="2">Race5_Kim</strain>
    </source>
</reference>
<dbReference type="Proteomes" id="UP000756132">
    <property type="component" value="Chromosome 2"/>
</dbReference>
<reference evidence="2" key="2">
    <citation type="journal article" date="2022" name="Microb. Genom.">
        <title>A chromosome-scale genome assembly of the tomato pathogen Cladosporium fulvum reveals a compartmentalized genome architecture and the presence of a dispensable chromosome.</title>
        <authorList>
            <person name="Zaccaron A.Z."/>
            <person name="Chen L.H."/>
            <person name="Samaras A."/>
            <person name="Stergiopoulos I."/>
        </authorList>
    </citation>
    <scope>NUCLEOTIDE SEQUENCE</scope>
    <source>
        <strain evidence="2">Race5_Kim</strain>
    </source>
</reference>
<dbReference type="GO" id="GO:0000492">
    <property type="term" value="P:box C/D snoRNP assembly"/>
    <property type="evidence" value="ECO:0007669"/>
    <property type="project" value="InterPro"/>
</dbReference>
<sequence length="221" mass="23792">MAQKRTSTEAELLPVRTRRNSKRSKISPPSDSSEQLIASVSEASAMRSSPGASEDTRQSSPPTQDEVEDDSDSTVSSISSDSSSSDDDEDEDGDENEAEEDEAVVTLGGLKKPQIDAQRSKEDADALRRKLQAFMPKMQQANSALAAKGAALSMEGVAEDGQHIEMHLGLGVLEEQRDGDAESGSDDEGEQQDSKDVMQTLLGLAGEQKRYTVEEVKDNNT</sequence>
<evidence type="ECO:0000313" key="3">
    <source>
        <dbReference type="Proteomes" id="UP000756132"/>
    </source>
</evidence>
<evidence type="ECO:0000313" key="2">
    <source>
        <dbReference type="EMBL" id="UJO13426.1"/>
    </source>
</evidence>
<accession>A0A9Q8P517</accession>
<feature type="region of interest" description="Disordered" evidence="1">
    <location>
        <begin position="1"/>
        <end position="124"/>
    </location>
</feature>
<gene>
    <name evidence="2" type="ORF">CLAFUR5_03201</name>
</gene>